<dbReference type="InterPro" id="IPR002818">
    <property type="entry name" value="DJ-1/PfpI"/>
</dbReference>
<dbReference type="GO" id="GO:0006355">
    <property type="term" value="P:regulation of DNA-templated transcription"/>
    <property type="evidence" value="ECO:0007669"/>
    <property type="project" value="TreeGrafter"/>
</dbReference>
<dbReference type="InterPro" id="IPR029062">
    <property type="entry name" value="Class_I_gatase-like"/>
</dbReference>
<organism evidence="3">
    <name type="scientific">Turicibacter sanguinis</name>
    <dbReference type="NCBI Taxonomy" id="154288"/>
    <lineage>
        <taxon>Bacteria</taxon>
        <taxon>Bacillati</taxon>
        <taxon>Bacillota</taxon>
        <taxon>Erysipelotrichia</taxon>
        <taxon>Erysipelotrichales</taxon>
        <taxon>Turicibacteraceae</taxon>
        <taxon>Turicibacter</taxon>
    </lineage>
</organism>
<dbReference type="PANTHER" id="PTHR43130">
    <property type="entry name" value="ARAC-FAMILY TRANSCRIPTIONAL REGULATOR"/>
    <property type="match status" value="1"/>
</dbReference>
<proteinExistence type="predicted"/>
<dbReference type="AlphaFoldDB" id="A0A6G2CRQ4"/>
<dbReference type="InterPro" id="IPR052158">
    <property type="entry name" value="INH-QAR"/>
</dbReference>
<feature type="domain" description="DJ-1/PfpI" evidence="1">
    <location>
        <begin position="3"/>
        <end position="170"/>
    </location>
</feature>
<dbReference type="PANTHER" id="PTHR43130:SF3">
    <property type="entry name" value="HTH-TYPE TRANSCRIPTIONAL REGULATOR RV1931C"/>
    <property type="match status" value="1"/>
</dbReference>
<evidence type="ECO:0000313" key="2">
    <source>
        <dbReference type="EMBL" id="MTK20974.1"/>
    </source>
</evidence>
<gene>
    <name evidence="3" type="ORF">GMA64_12365</name>
    <name evidence="2" type="ORF">GMA92_06035</name>
</gene>
<reference evidence="3 4" key="1">
    <citation type="journal article" date="2019" name="Nat. Med.">
        <title>A library of human gut bacterial isolates paired with longitudinal multiomics data enables mechanistic microbiome research.</title>
        <authorList>
            <person name="Poyet M."/>
            <person name="Groussin M."/>
            <person name="Gibbons S.M."/>
            <person name="Avila-Pacheco J."/>
            <person name="Jiang X."/>
            <person name="Kearney S.M."/>
            <person name="Perrotta A.R."/>
            <person name="Berdy B."/>
            <person name="Zhao S."/>
            <person name="Lieberman T.D."/>
            <person name="Swanson P.K."/>
            <person name="Smith M."/>
            <person name="Roesemann S."/>
            <person name="Alexander J.E."/>
            <person name="Rich S.A."/>
            <person name="Livny J."/>
            <person name="Vlamakis H."/>
            <person name="Clish C."/>
            <person name="Bullock K."/>
            <person name="Deik A."/>
            <person name="Scott J."/>
            <person name="Pierce K.A."/>
            <person name="Xavier R.J."/>
            <person name="Alm E.J."/>
        </authorList>
    </citation>
    <scope>NUCLEOTIDE SEQUENCE</scope>
    <source>
        <strain evidence="3">BIOML-A179</strain>
        <strain evidence="2 4">BIOML-A198</strain>
    </source>
</reference>
<evidence type="ECO:0000313" key="3">
    <source>
        <dbReference type="EMBL" id="MTL95325.1"/>
    </source>
</evidence>
<dbReference type="Proteomes" id="UP000487649">
    <property type="component" value="Unassembled WGS sequence"/>
</dbReference>
<dbReference type="Pfam" id="PF01965">
    <property type="entry name" value="DJ-1_PfpI"/>
    <property type="match status" value="1"/>
</dbReference>
<evidence type="ECO:0000259" key="1">
    <source>
        <dbReference type="Pfam" id="PF01965"/>
    </source>
</evidence>
<evidence type="ECO:0000313" key="4">
    <source>
        <dbReference type="Proteomes" id="UP000487649"/>
    </source>
</evidence>
<dbReference type="EMBL" id="WMQV01000040">
    <property type="protein sequence ID" value="MTL95325.1"/>
    <property type="molecule type" value="Genomic_DNA"/>
</dbReference>
<sequence>MGKILIFMFEGMADYEVTFISHLLHADAGKEIMTIAYTDDAVEGQSGLHYQPQYTVKEVLKEDVEGLILCGGWNNDIRLELVELIQRIHKERKLLAGICSAGTVMLAKAGVLDYMTYTTPISKWSAEEALFYNMDDPFPRENYVSKRLVRDRHVITAQGIAFVDFALEICAWFKLFQSQQEKHEFSKLVKGH</sequence>
<dbReference type="EMBL" id="WMQE01000010">
    <property type="protein sequence ID" value="MTK20974.1"/>
    <property type="molecule type" value="Genomic_DNA"/>
</dbReference>
<comment type="caution">
    <text evidence="3">The sequence shown here is derived from an EMBL/GenBank/DDBJ whole genome shotgun (WGS) entry which is preliminary data.</text>
</comment>
<protein>
    <submittedName>
        <fullName evidence="3">Thiamine biosynthesis protein ThiJ</fullName>
    </submittedName>
</protein>
<accession>A0A6G2CRQ4</accession>
<dbReference type="Gene3D" id="3.40.50.880">
    <property type="match status" value="1"/>
</dbReference>
<dbReference type="RefSeq" id="WP_006784860.1">
    <property type="nucleotide sequence ID" value="NZ_CABJBH010000004.1"/>
</dbReference>
<dbReference type="SUPFAM" id="SSF52317">
    <property type="entry name" value="Class I glutamine amidotransferase-like"/>
    <property type="match status" value="1"/>
</dbReference>
<name>A0A6G2CRQ4_9FIRM</name>